<dbReference type="EMBL" id="GL636489">
    <property type="protein sequence ID" value="EFW20054.1"/>
    <property type="molecule type" value="Genomic_DNA"/>
</dbReference>
<gene>
    <name evidence="1" type="ORF">CPSG_03229</name>
</gene>
<evidence type="ECO:0000313" key="1">
    <source>
        <dbReference type="EMBL" id="EFW20054.1"/>
    </source>
</evidence>
<accession>E9D150</accession>
<evidence type="ECO:0000313" key="2">
    <source>
        <dbReference type="Proteomes" id="UP000002497"/>
    </source>
</evidence>
<protein>
    <submittedName>
        <fullName evidence="1">Uncharacterized protein</fullName>
    </submittedName>
</protein>
<reference evidence="2" key="2">
    <citation type="submission" date="2010-03" db="EMBL/GenBank/DDBJ databases">
        <title>The genome sequence of Coccidioides posadasii strain Silveira.</title>
        <authorList>
            <consortium name="The Broad Institute Genome Sequencing Center for Infectious Disease"/>
            <person name="Neafsey D."/>
            <person name="Orbach M."/>
            <person name="Henn M.R."/>
            <person name="Cole G.T."/>
            <person name="Galgiani J."/>
            <person name="Gardner M.J."/>
            <person name="Kirkland T.N."/>
            <person name="Taylor J.W."/>
            <person name="Young S.K."/>
            <person name="Zeng Q."/>
            <person name="Koehrsen M."/>
            <person name="Alvarado L."/>
            <person name="Berlin A."/>
            <person name="Borenstein D."/>
            <person name="Chapman S.B."/>
            <person name="Chen Z."/>
            <person name="Engels R."/>
            <person name="Freedman E."/>
            <person name="Gellesch M."/>
            <person name="Goldberg J."/>
            <person name="Griggs A."/>
            <person name="Gujja S."/>
            <person name="Heilman E."/>
            <person name="Heiman D."/>
            <person name="Howarth C."/>
            <person name="Jen D."/>
            <person name="Larson L."/>
            <person name="Mehta T."/>
            <person name="Neiman D."/>
            <person name="Park D."/>
            <person name="Pearson M."/>
            <person name="Richards J."/>
            <person name="Roberts A."/>
            <person name="Saif S."/>
            <person name="Shea T."/>
            <person name="Shenoy N."/>
            <person name="Sisk P."/>
            <person name="Stolte C."/>
            <person name="Sykes S."/>
            <person name="Walk T."/>
            <person name="White J."/>
            <person name="Yandava C."/>
            <person name="Haas B."/>
            <person name="Nusbaum C."/>
            <person name="Birren B."/>
        </authorList>
    </citation>
    <scope>NUCLEOTIDE SEQUENCE [LARGE SCALE GENOMIC DNA]</scope>
    <source>
        <strain evidence="2">RMSCC 757 / Silveira</strain>
    </source>
</reference>
<name>E9D150_COCPS</name>
<organism evidence="2">
    <name type="scientific">Coccidioides posadasii (strain RMSCC 757 / Silveira)</name>
    <name type="common">Valley fever fungus</name>
    <dbReference type="NCBI Taxonomy" id="443226"/>
    <lineage>
        <taxon>Eukaryota</taxon>
        <taxon>Fungi</taxon>
        <taxon>Dikarya</taxon>
        <taxon>Ascomycota</taxon>
        <taxon>Pezizomycotina</taxon>
        <taxon>Eurotiomycetes</taxon>
        <taxon>Eurotiomycetidae</taxon>
        <taxon>Onygenales</taxon>
        <taxon>Onygenaceae</taxon>
        <taxon>Coccidioides</taxon>
    </lineage>
</organism>
<keyword evidence="2" id="KW-1185">Reference proteome</keyword>
<dbReference type="VEuPathDB" id="FungiDB:CPSG_03229"/>
<sequence length="57" mass="5919">MGARVSPAQFLLLRVSSGSSSSVAFLLYNCLSASLHSAANSQRSFSSAPLLGLLIFS</sequence>
<dbReference type="AlphaFoldDB" id="E9D150"/>
<proteinExistence type="predicted"/>
<dbReference type="Proteomes" id="UP000002497">
    <property type="component" value="Unassembled WGS sequence"/>
</dbReference>
<reference evidence="2" key="1">
    <citation type="journal article" date="2010" name="Genome Res.">
        <title>Population genomic sequencing of Coccidioides fungi reveals recent hybridization and transposon control.</title>
        <authorList>
            <person name="Neafsey D.E."/>
            <person name="Barker B.M."/>
            <person name="Sharpton T.J."/>
            <person name="Stajich J.E."/>
            <person name="Park D.J."/>
            <person name="Whiston E."/>
            <person name="Hung C.-Y."/>
            <person name="McMahan C."/>
            <person name="White J."/>
            <person name="Sykes S."/>
            <person name="Heiman D."/>
            <person name="Young S."/>
            <person name="Zeng Q."/>
            <person name="Abouelleil A."/>
            <person name="Aftuck L."/>
            <person name="Bessette D."/>
            <person name="Brown A."/>
            <person name="FitzGerald M."/>
            <person name="Lui A."/>
            <person name="Macdonald J.P."/>
            <person name="Priest M."/>
            <person name="Orbach M.J."/>
            <person name="Galgiani J.N."/>
            <person name="Kirkland T.N."/>
            <person name="Cole G.T."/>
            <person name="Birren B.W."/>
            <person name="Henn M.R."/>
            <person name="Taylor J.W."/>
            <person name="Rounsley S.D."/>
        </authorList>
    </citation>
    <scope>NUCLEOTIDE SEQUENCE [LARGE SCALE GENOMIC DNA]</scope>
    <source>
        <strain evidence="2">RMSCC 757 / Silveira</strain>
    </source>
</reference>
<dbReference type="HOGENOM" id="CLU_2996394_0_0_1"/>